<dbReference type="EMBL" id="JAPJZI010000001">
    <property type="protein sequence ID" value="MDA5400612.1"/>
    <property type="molecule type" value="Genomic_DNA"/>
</dbReference>
<keyword evidence="1" id="KW-0808">Transferase</keyword>
<comment type="caution">
    <text evidence="1">The sequence shown here is derived from an EMBL/GenBank/DDBJ whole genome shotgun (WGS) entry which is preliminary data.</text>
</comment>
<evidence type="ECO:0000313" key="2">
    <source>
        <dbReference type="Proteomes" id="UP001151234"/>
    </source>
</evidence>
<protein>
    <submittedName>
        <fullName evidence="1">Glycosyltransferase</fullName>
        <ecNumber evidence="1">2.4.-.-</ecNumber>
    </submittedName>
</protein>
<keyword evidence="2" id="KW-1185">Reference proteome</keyword>
<dbReference type="SUPFAM" id="SSF53756">
    <property type="entry name" value="UDP-Glycosyltransferase/glycogen phosphorylase"/>
    <property type="match status" value="1"/>
</dbReference>
<reference evidence="1" key="1">
    <citation type="submission" date="2022-11" db="EMBL/GenBank/DDBJ databases">
        <title>Draft genome sequence of Hoeflea poritis E7-10 and Hoeflea prorocentri PM5-8, separated from scleractinian coral Porites lutea and marine dinoflagellate.</title>
        <authorList>
            <person name="Zhang G."/>
            <person name="Wei Q."/>
            <person name="Cai L."/>
        </authorList>
    </citation>
    <scope>NUCLEOTIDE SEQUENCE</scope>
    <source>
        <strain evidence="1">PM5-8</strain>
    </source>
</reference>
<sequence length="416" mass="46261">MTDAKIAIVDPTFLEYGGHHMTCLETLQKALQPHQAVFYIHRHSSSDVSNILDDVRFEFATEQHRLSNQRVKRQMKPVRWTISQTVRRLGGKPADRLNGKHYVRELERLFDAYGPSDHLISPTTRADMLGSLITVASSRKTETLPHVHLRFLEYAPESDSALATANYERLAELSAENPHIHIYTETQTLRRHFEDRFGIKGIGSAILQPGPTVPAVERKAMSDKIRIGYLGGNLRRNKGFERIPAIVGLTMQKVAGTALENKIEFVIQLAHDENSIALRKELSELPGIAQGQLRFVEGDHDLEAFTALLASCDVMLFPYSQAREQVLAGSGILIDAVIHGVPLVSAPISTLSEFVEEETGKIASSDQEFADAIVEIASDIGTYGANAARRSLEFSEAWRTNDLVTNVRRSLQDADA</sequence>
<dbReference type="Gene3D" id="3.40.50.2000">
    <property type="entry name" value="Glycogen Phosphorylase B"/>
    <property type="match status" value="1"/>
</dbReference>
<keyword evidence="1" id="KW-0328">Glycosyltransferase</keyword>
<dbReference type="EC" id="2.4.-.-" evidence="1"/>
<dbReference type="RefSeq" id="WP_267992305.1">
    <property type="nucleotide sequence ID" value="NZ_JAPJZI010000001.1"/>
</dbReference>
<dbReference type="Proteomes" id="UP001151234">
    <property type="component" value="Unassembled WGS sequence"/>
</dbReference>
<organism evidence="1 2">
    <name type="scientific">Hoeflea prorocentri</name>
    <dbReference type="NCBI Taxonomy" id="1922333"/>
    <lineage>
        <taxon>Bacteria</taxon>
        <taxon>Pseudomonadati</taxon>
        <taxon>Pseudomonadota</taxon>
        <taxon>Alphaproteobacteria</taxon>
        <taxon>Hyphomicrobiales</taxon>
        <taxon>Rhizobiaceae</taxon>
        <taxon>Hoeflea</taxon>
    </lineage>
</organism>
<accession>A0A9X3ZID5</accession>
<name>A0A9X3ZID5_9HYPH</name>
<evidence type="ECO:0000313" key="1">
    <source>
        <dbReference type="EMBL" id="MDA5400612.1"/>
    </source>
</evidence>
<dbReference type="GO" id="GO:0016757">
    <property type="term" value="F:glycosyltransferase activity"/>
    <property type="evidence" value="ECO:0007669"/>
    <property type="project" value="UniProtKB-KW"/>
</dbReference>
<dbReference type="AlphaFoldDB" id="A0A9X3ZID5"/>
<proteinExistence type="predicted"/>
<gene>
    <name evidence="1" type="ORF">OQ273_18710</name>
</gene>